<evidence type="ECO:0000256" key="1">
    <source>
        <dbReference type="SAM" id="SignalP"/>
    </source>
</evidence>
<evidence type="ECO:0000313" key="2">
    <source>
        <dbReference type="EMBL" id="KAG5303144.1"/>
    </source>
</evidence>
<keyword evidence="1" id="KW-0732">Signal</keyword>
<gene>
    <name evidence="2" type="ORF">I7I52_01045</name>
</gene>
<feature type="signal peptide" evidence="1">
    <location>
        <begin position="1"/>
        <end position="15"/>
    </location>
</feature>
<evidence type="ECO:0000313" key="3">
    <source>
        <dbReference type="Proteomes" id="UP000670092"/>
    </source>
</evidence>
<dbReference type="AlphaFoldDB" id="A0A8H7Z2W5"/>
<proteinExistence type="predicted"/>
<organism evidence="2 3">
    <name type="scientific">Ajellomyces capsulatus</name>
    <name type="common">Darling's disease fungus</name>
    <name type="synonym">Histoplasma capsulatum</name>
    <dbReference type="NCBI Taxonomy" id="5037"/>
    <lineage>
        <taxon>Eukaryota</taxon>
        <taxon>Fungi</taxon>
        <taxon>Dikarya</taxon>
        <taxon>Ascomycota</taxon>
        <taxon>Pezizomycotina</taxon>
        <taxon>Eurotiomycetes</taxon>
        <taxon>Eurotiomycetidae</taxon>
        <taxon>Onygenales</taxon>
        <taxon>Ajellomycetaceae</taxon>
        <taxon>Histoplasma</taxon>
    </lineage>
</organism>
<dbReference type="VEuPathDB" id="FungiDB:I7I52_01045"/>
<accession>A0A8H7Z2W5</accession>
<evidence type="ECO:0008006" key="4">
    <source>
        <dbReference type="Google" id="ProtNLM"/>
    </source>
</evidence>
<sequence length="77" mass="8470">MLACVFVFCMTGANCPSCEMSVIHVRGVTWKRPAVGNEYLIRYGDASPSPWLENSSVGILDMMHHVQERPELSLGSG</sequence>
<dbReference type="Proteomes" id="UP000670092">
    <property type="component" value="Unassembled WGS sequence"/>
</dbReference>
<feature type="chain" id="PRO_5034724704" description="Secreted protein" evidence="1">
    <location>
        <begin position="16"/>
        <end position="77"/>
    </location>
</feature>
<protein>
    <recommendedName>
        <fullName evidence="4">Secreted protein</fullName>
    </recommendedName>
</protein>
<name>A0A8H7Z2W5_AJECA</name>
<reference evidence="2 3" key="1">
    <citation type="submission" date="2021-01" db="EMBL/GenBank/DDBJ databases">
        <title>Chromosome-level genome assembly of a human fungal pathogen reveals clustering of transcriptionally co-regulated genes.</title>
        <authorList>
            <person name="Voorhies M."/>
            <person name="Cohen S."/>
            <person name="Shea T.P."/>
            <person name="Petrus S."/>
            <person name="Munoz J.F."/>
            <person name="Poplawski S."/>
            <person name="Goldman W.E."/>
            <person name="Michael T."/>
            <person name="Cuomo C.A."/>
            <person name="Sil A."/>
            <person name="Beyhan S."/>
        </authorList>
    </citation>
    <scope>NUCLEOTIDE SEQUENCE [LARGE SCALE GENOMIC DNA]</scope>
    <source>
        <strain evidence="2 3">G184AR</strain>
    </source>
</reference>
<comment type="caution">
    <text evidence="2">The sequence shown here is derived from an EMBL/GenBank/DDBJ whole genome shotgun (WGS) entry which is preliminary data.</text>
</comment>
<dbReference type="EMBL" id="JAEVHI010000001">
    <property type="protein sequence ID" value="KAG5303144.1"/>
    <property type="molecule type" value="Genomic_DNA"/>
</dbReference>